<dbReference type="Pfam" id="PF07534">
    <property type="entry name" value="TLD"/>
    <property type="match status" value="1"/>
</dbReference>
<dbReference type="PANTHER" id="PTHR46306:SF1">
    <property type="entry name" value="BTB_POZ DOMAIN-CONTAINING PROTEIN 9"/>
    <property type="match status" value="1"/>
</dbReference>
<dbReference type="EMBL" id="BEXD01001239">
    <property type="protein sequence ID" value="GBB93119.1"/>
    <property type="molecule type" value="Genomic_DNA"/>
</dbReference>
<dbReference type="PROSITE" id="PS51886">
    <property type="entry name" value="TLDC"/>
    <property type="match status" value="1"/>
</dbReference>
<dbReference type="PANTHER" id="PTHR46306">
    <property type="entry name" value="BTB/POZ DOMAIN-CONTAINING PROTEIN 9"/>
    <property type="match status" value="1"/>
</dbReference>
<keyword evidence="4" id="KW-1185">Reference proteome</keyword>
<name>A0A2Z6R5B7_9GLOM</name>
<dbReference type="PROSITE" id="PS50097">
    <property type="entry name" value="BTB"/>
    <property type="match status" value="1"/>
</dbReference>
<dbReference type="GO" id="GO:0005737">
    <property type="term" value="C:cytoplasm"/>
    <property type="evidence" value="ECO:0007669"/>
    <property type="project" value="TreeGrafter"/>
</dbReference>
<feature type="domain" description="BTB" evidence="1">
    <location>
        <begin position="24"/>
        <end position="97"/>
    </location>
</feature>
<dbReference type="Gene3D" id="3.30.710.10">
    <property type="entry name" value="Potassium Channel Kv1.1, Chain A"/>
    <property type="match status" value="1"/>
</dbReference>
<dbReference type="SMART" id="SM00225">
    <property type="entry name" value="BTB"/>
    <property type="match status" value="1"/>
</dbReference>
<feature type="domain" description="TLDc" evidence="2">
    <location>
        <begin position="298"/>
        <end position="479"/>
    </location>
</feature>
<dbReference type="Gene3D" id="1.25.40.420">
    <property type="match status" value="1"/>
</dbReference>
<dbReference type="Pfam" id="PF00651">
    <property type="entry name" value="BTB"/>
    <property type="match status" value="1"/>
</dbReference>
<gene>
    <name evidence="3" type="ORF">RclHR1_21120001</name>
</gene>
<dbReference type="Proteomes" id="UP000247702">
    <property type="component" value="Unassembled WGS sequence"/>
</dbReference>
<comment type="caution">
    <text evidence="3">The sequence shown here is derived from an EMBL/GenBank/DDBJ whole genome shotgun (WGS) entry which is preliminary data.</text>
</comment>
<dbReference type="Pfam" id="PF07707">
    <property type="entry name" value="BACK"/>
    <property type="match status" value="1"/>
</dbReference>
<dbReference type="InterPro" id="IPR006571">
    <property type="entry name" value="TLDc_dom"/>
</dbReference>
<dbReference type="InterPro" id="IPR000210">
    <property type="entry name" value="BTB/POZ_dom"/>
</dbReference>
<reference evidence="3 4" key="1">
    <citation type="submission" date="2017-11" db="EMBL/GenBank/DDBJ databases">
        <title>The genome of Rhizophagus clarus HR1 reveals common genetic basis of auxotrophy among arbuscular mycorrhizal fungi.</title>
        <authorList>
            <person name="Kobayashi Y."/>
        </authorList>
    </citation>
    <scope>NUCLEOTIDE SEQUENCE [LARGE SCALE GENOMIC DNA]</scope>
    <source>
        <strain evidence="3 4">HR1</strain>
    </source>
</reference>
<organism evidence="3 4">
    <name type="scientific">Rhizophagus clarus</name>
    <dbReference type="NCBI Taxonomy" id="94130"/>
    <lineage>
        <taxon>Eukaryota</taxon>
        <taxon>Fungi</taxon>
        <taxon>Fungi incertae sedis</taxon>
        <taxon>Mucoromycota</taxon>
        <taxon>Glomeromycotina</taxon>
        <taxon>Glomeromycetes</taxon>
        <taxon>Glomerales</taxon>
        <taxon>Glomeraceae</taxon>
        <taxon>Rhizophagus</taxon>
    </lineage>
</organism>
<evidence type="ECO:0000313" key="3">
    <source>
        <dbReference type="EMBL" id="GBB93119.1"/>
    </source>
</evidence>
<accession>A0A2Z6R5B7</accession>
<proteinExistence type="predicted"/>
<sequence>MDDSEFLPKLSQNLLEILDDEEYYDITIEVGNDPNVRIFRAHMVILNYRSTYLRRILSTNKMKNDETLTHIKLPNIIPEIFQIILRYIYSGRISLKEYSNLDIFNILVAANELSLQELISYLQSFLIKNKVEWMKQNFNLIYQMSFENDSFLDLQKFCTELISKQPEKIFNSTDFTSISEKVLISLIKHDKIQMSEAQVWEHVLKWGIAQNPGLSSDPSSYSNDDFNSLKVTLKRCITFIKFTKFTSKEFLDNAYPYKKIFPEELYENSIKYFLGRPEPQRTEPQVIKEIESKIIDSKIITIQHAELISKWIDRLENTNELKNSYEFKLIFRGSRDGFTADEFHKICDNQSRTVTIIKVKDSTEILGGYNPIEWKNNCSYCIYSYGTTRDSFIFSFLNKENIEKCLISRVMDETRAVGYWYSYGPSFGGGDLTIYGGDRRGEVSLCNKTSYCIKTSYEKQIRKTEEDFSVEEYEVFQIINDIRLK</sequence>
<protein>
    <recommendedName>
        <fullName evidence="5">BTB domain-containing protein</fullName>
    </recommendedName>
</protein>
<evidence type="ECO:0000313" key="4">
    <source>
        <dbReference type="Proteomes" id="UP000247702"/>
    </source>
</evidence>
<dbReference type="InterPro" id="IPR011705">
    <property type="entry name" value="BACK"/>
</dbReference>
<dbReference type="InterPro" id="IPR011333">
    <property type="entry name" value="SKP1/BTB/POZ_sf"/>
</dbReference>
<evidence type="ECO:0008006" key="5">
    <source>
        <dbReference type="Google" id="ProtNLM"/>
    </source>
</evidence>
<evidence type="ECO:0000259" key="2">
    <source>
        <dbReference type="PROSITE" id="PS51886"/>
    </source>
</evidence>
<dbReference type="InterPro" id="IPR052407">
    <property type="entry name" value="BTB_POZ_domain_cont_9"/>
</dbReference>
<dbReference type="SUPFAM" id="SSF54695">
    <property type="entry name" value="POZ domain"/>
    <property type="match status" value="1"/>
</dbReference>
<evidence type="ECO:0000259" key="1">
    <source>
        <dbReference type="PROSITE" id="PS50097"/>
    </source>
</evidence>
<dbReference type="AlphaFoldDB" id="A0A2Z6R5B7"/>